<evidence type="ECO:0000313" key="1">
    <source>
        <dbReference type="EMBL" id="OZG57640.1"/>
    </source>
</evidence>
<organism evidence="1 2">
    <name type="scientific">Bifidobacterium tissieri</name>
    <dbReference type="NCBI Taxonomy" id="1630162"/>
    <lineage>
        <taxon>Bacteria</taxon>
        <taxon>Bacillati</taxon>
        <taxon>Actinomycetota</taxon>
        <taxon>Actinomycetes</taxon>
        <taxon>Bifidobacteriales</taxon>
        <taxon>Bifidobacteriaceae</taxon>
        <taxon>Bifidobacterium</taxon>
    </lineage>
</organism>
<dbReference type="AlphaFoldDB" id="A0A261FEN6"/>
<dbReference type="Proteomes" id="UP000216444">
    <property type="component" value="Unassembled WGS sequence"/>
</dbReference>
<keyword evidence="2" id="KW-1185">Reference proteome</keyword>
<reference evidence="1 2" key="1">
    <citation type="journal article" date="2017" name="BMC Genomics">
        <title>Comparative genomic and phylogenomic analyses of the Bifidobacteriaceae family.</title>
        <authorList>
            <person name="Lugli G.A."/>
            <person name="Milani C."/>
            <person name="Turroni F."/>
            <person name="Duranti S."/>
            <person name="Mancabelli L."/>
            <person name="Mangifesta M."/>
            <person name="Ferrario C."/>
            <person name="Modesto M."/>
            <person name="Mattarelli P."/>
            <person name="Jiri K."/>
            <person name="van Sinderen D."/>
            <person name="Ventura M."/>
        </authorList>
    </citation>
    <scope>NUCLEOTIDE SEQUENCE [LARGE SCALE GENOMIC DNA]</scope>
    <source>
        <strain evidence="1 2">DSM 100201</strain>
    </source>
</reference>
<proteinExistence type="predicted"/>
<name>A0A261FEN6_9BIFI</name>
<dbReference type="EMBL" id="MWWV01000007">
    <property type="protein sequence ID" value="OZG57640.1"/>
    <property type="molecule type" value="Genomic_DNA"/>
</dbReference>
<accession>A0A261FEN6</accession>
<protein>
    <submittedName>
        <fullName evidence="1">Uncharacterized protein</fullName>
    </submittedName>
</protein>
<evidence type="ECO:0000313" key="2">
    <source>
        <dbReference type="Proteomes" id="UP000216444"/>
    </source>
</evidence>
<dbReference type="PROSITE" id="PS51257">
    <property type="entry name" value="PROKAR_LIPOPROTEIN"/>
    <property type="match status" value="1"/>
</dbReference>
<gene>
    <name evidence="1" type="ORF">BTIS_1293</name>
</gene>
<comment type="caution">
    <text evidence="1">The sequence shown here is derived from an EMBL/GenBank/DDBJ whole genome shotgun (WGS) entry which is preliminary data.</text>
</comment>
<sequence length="71" mass="7703">MERLLRCGELDVLLYAFVLCALKSHASFASGGGCDRGLLRCGGLDVPLYAFVLRVLKSHASFASGQRWGNE</sequence>